<evidence type="ECO:0000256" key="1">
    <source>
        <dbReference type="SAM" id="Phobius"/>
    </source>
</evidence>
<keyword evidence="1" id="KW-0472">Membrane</keyword>
<dbReference type="PROSITE" id="PS51257">
    <property type="entry name" value="PROKAR_LIPOPROTEIN"/>
    <property type="match status" value="1"/>
</dbReference>
<proteinExistence type="predicted"/>
<dbReference type="EMBL" id="JASZ02000002">
    <property type="protein sequence ID" value="OWK99266.1"/>
    <property type="molecule type" value="Genomic_DNA"/>
</dbReference>
<keyword evidence="1" id="KW-1133">Transmembrane helix</keyword>
<evidence type="ECO:0000313" key="3">
    <source>
        <dbReference type="Proteomes" id="UP000197587"/>
    </source>
</evidence>
<feature type="transmembrane region" description="Helical" evidence="1">
    <location>
        <begin position="146"/>
        <end position="166"/>
    </location>
</feature>
<evidence type="ECO:0000313" key="2">
    <source>
        <dbReference type="EMBL" id="OWK99266.1"/>
    </source>
</evidence>
<comment type="caution">
    <text evidence="2">The sequence shown here is derived from an EMBL/GenBank/DDBJ whole genome shotgun (WGS) entry which is preliminary data.</text>
</comment>
<reference evidence="2 3" key="1">
    <citation type="submission" date="2014-01" db="EMBL/GenBank/DDBJ databases">
        <authorList>
            <consortium name="Genome Consortium for Active Teaching"/>
            <person name="Sontag T.C."/>
            <person name="Newman J.D."/>
        </authorList>
    </citation>
    <scope>NUCLEOTIDE SEQUENCE [LARGE SCALE GENOMIC DNA]</scope>
    <source>
        <strain evidence="2 3">DSM 19056</strain>
    </source>
</reference>
<reference evidence="2 3" key="2">
    <citation type="submission" date="2017-05" db="EMBL/GenBank/DDBJ databases">
        <title>Genome of Chryseobacterium haifense.</title>
        <authorList>
            <person name="Newman J.D."/>
        </authorList>
    </citation>
    <scope>NUCLEOTIDE SEQUENCE [LARGE SCALE GENOMIC DNA]</scope>
    <source>
        <strain evidence="2 3">DSM 19056</strain>
    </source>
</reference>
<dbReference type="Proteomes" id="UP000197587">
    <property type="component" value="Unassembled WGS sequence"/>
</dbReference>
<keyword evidence="1" id="KW-0812">Transmembrane</keyword>
<accession>A0A246BC79</accession>
<dbReference type="RefSeq" id="WP_031504137.1">
    <property type="nucleotide sequence ID" value="NZ_JASZ02000002.1"/>
</dbReference>
<gene>
    <name evidence="2" type="ORF">AP75_01910</name>
</gene>
<dbReference type="AlphaFoldDB" id="A0A246BC79"/>
<keyword evidence="3" id="KW-1185">Reference proteome</keyword>
<sequence>MKRNFFFIVLIFYSLVMVVSCKSRKPQEPVIITKTKETVKTVRDTIFKVEKDSSFYTAFVDCVNGKPVLRETQETKAASKPGKSLKVPKTTLDGNKLNCDCEAKAQELHKQWEETHTKEHEQTPIYIKVPVEVEKPLTFWQKTQIWFGRIFMGILSLFLIIGVLRWKRLI</sequence>
<organism evidence="2 3">
    <name type="scientific">Kaistella haifensis DSM 19056</name>
    <dbReference type="NCBI Taxonomy" id="1450526"/>
    <lineage>
        <taxon>Bacteria</taxon>
        <taxon>Pseudomonadati</taxon>
        <taxon>Bacteroidota</taxon>
        <taxon>Flavobacteriia</taxon>
        <taxon>Flavobacteriales</taxon>
        <taxon>Weeksellaceae</taxon>
        <taxon>Chryseobacterium group</taxon>
        <taxon>Kaistella</taxon>
    </lineage>
</organism>
<protein>
    <submittedName>
        <fullName evidence="2">Uncharacterized protein</fullName>
    </submittedName>
</protein>
<name>A0A246BC79_9FLAO</name>